<dbReference type="EMBL" id="CP019434">
    <property type="protein sequence ID" value="APZ43481.1"/>
    <property type="molecule type" value="Genomic_DNA"/>
</dbReference>
<organism evidence="2 3">
    <name type="scientific">Acidihalobacter ferrooxydans</name>
    <dbReference type="NCBI Taxonomy" id="1765967"/>
    <lineage>
        <taxon>Bacteria</taxon>
        <taxon>Pseudomonadati</taxon>
        <taxon>Pseudomonadota</taxon>
        <taxon>Gammaproteobacteria</taxon>
        <taxon>Chromatiales</taxon>
        <taxon>Ectothiorhodospiraceae</taxon>
        <taxon>Acidihalobacter</taxon>
    </lineage>
</organism>
<feature type="transmembrane region" description="Helical" evidence="1">
    <location>
        <begin position="75"/>
        <end position="98"/>
    </location>
</feature>
<dbReference type="STRING" id="1765967.BW247_10590"/>
<reference evidence="2 3" key="1">
    <citation type="submission" date="2017-01" db="EMBL/GenBank/DDBJ databases">
        <title>Draft sequence of Acidihalobacter ferrooxidans strain DSM 14175 (strain V8).</title>
        <authorList>
            <person name="Khaleque H.N."/>
            <person name="Ramsay J.P."/>
            <person name="Murphy R.J.T."/>
            <person name="Kaksonen A.H."/>
            <person name="Boxall N.J."/>
            <person name="Watkin E.L.J."/>
        </authorList>
    </citation>
    <scope>NUCLEOTIDE SEQUENCE [LARGE SCALE GENOMIC DNA]</scope>
    <source>
        <strain evidence="2 3">V8</strain>
    </source>
</reference>
<evidence type="ECO:0000256" key="1">
    <source>
        <dbReference type="SAM" id="Phobius"/>
    </source>
</evidence>
<evidence type="ECO:0000313" key="3">
    <source>
        <dbReference type="Proteomes" id="UP000243807"/>
    </source>
</evidence>
<keyword evidence="1" id="KW-0472">Membrane</keyword>
<sequence length="161" mass="17625">MSRQAFAVHGWMKAMLKMSVVFGLSSIASIVVFIHLFGFPGIAVGLVLNGILGGMIYFIVAMRRLDISWKRLGAGLWRSFVGTVVMAGLLNLLGFGWFDSHPGFSNLGLALQLTEMVAIGAISYVSSILVLWWISGRPDGPERDLLDYLRRVMIARKGGHA</sequence>
<evidence type="ECO:0000313" key="2">
    <source>
        <dbReference type="EMBL" id="APZ43481.1"/>
    </source>
</evidence>
<feature type="transmembrane region" description="Helical" evidence="1">
    <location>
        <begin position="43"/>
        <end position="63"/>
    </location>
</feature>
<keyword evidence="1" id="KW-0812">Transmembrane</keyword>
<proteinExistence type="predicted"/>
<feature type="transmembrane region" description="Helical" evidence="1">
    <location>
        <begin position="110"/>
        <end position="134"/>
    </location>
</feature>
<dbReference type="Proteomes" id="UP000243807">
    <property type="component" value="Chromosome"/>
</dbReference>
<keyword evidence="1" id="KW-1133">Transmembrane helix</keyword>
<dbReference type="AlphaFoldDB" id="A0A1P8UI93"/>
<name>A0A1P8UI93_9GAMM</name>
<gene>
    <name evidence="2" type="ORF">BW247_10590</name>
</gene>
<dbReference type="RefSeq" id="WP_076837121.1">
    <property type="nucleotide sequence ID" value="NZ_CP019434.1"/>
</dbReference>
<evidence type="ECO:0008006" key="4">
    <source>
        <dbReference type="Google" id="ProtNLM"/>
    </source>
</evidence>
<dbReference type="KEGG" id="afy:BW247_10590"/>
<feature type="transmembrane region" description="Helical" evidence="1">
    <location>
        <begin position="20"/>
        <end position="37"/>
    </location>
</feature>
<protein>
    <recommendedName>
        <fullName evidence="4">Polysaccharide biosynthesis protein C-terminal domain-containing protein</fullName>
    </recommendedName>
</protein>
<accession>A0A1P8UI93</accession>
<keyword evidence="3" id="KW-1185">Reference proteome</keyword>